<dbReference type="InterPro" id="IPR011835">
    <property type="entry name" value="GS/SS"/>
</dbReference>
<comment type="caution">
    <text evidence="8">The sequence shown here is derived from an EMBL/GenBank/DDBJ whole genome shotgun (WGS) entry which is preliminary data.</text>
</comment>
<dbReference type="InterPro" id="IPR013534">
    <property type="entry name" value="Starch_synth_cat_dom"/>
</dbReference>
<dbReference type="SUPFAM" id="SSF53756">
    <property type="entry name" value="UDP-Glycosyltransferase/glycogen phosphorylase"/>
    <property type="match status" value="1"/>
</dbReference>
<name>A0A3N4U8W2_9BURK</name>
<accession>A0A3N4U8W2</accession>
<dbReference type="EC" id="2.4.1.21" evidence="6"/>
<dbReference type="PANTHER" id="PTHR45825:SF11">
    <property type="entry name" value="ALPHA AMYLASE DOMAIN-CONTAINING PROTEIN"/>
    <property type="match status" value="1"/>
</dbReference>
<dbReference type="GO" id="GO:0009011">
    <property type="term" value="F:alpha-1,4-glucan glucosyltransferase (ADP-glucose donor) activity"/>
    <property type="evidence" value="ECO:0007669"/>
    <property type="project" value="UniProtKB-UniRule"/>
</dbReference>
<dbReference type="PANTHER" id="PTHR45825">
    <property type="entry name" value="GRANULE-BOUND STARCH SYNTHASE 1, CHLOROPLASTIC/AMYLOPLASTIC"/>
    <property type="match status" value="1"/>
</dbReference>
<dbReference type="GO" id="GO:0005829">
    <property type="term" value="C:cytosol"/>
    <property type="evidence" value="ECO:0007669"/>
    <property type="project" value="TreeGrafter"/>
</dbReference>
<comment type="function">
    <text evidence="6">Synthesizes alpha-1,4-glucan chains using ADP-glucose.</text>
</comment>
<dbReference type="GO" id="GO:0005978">
    <property type="term" value="P:glycogen biosynthetic process"/>
    <property type="evidence" value="ECO:0007669"/>
    <property type="project" value="UniProtKB-UniRule"/>
</dbReference>
<evidence type="ECO:0000259" key="7">
    <source>
        <dbReference type="Pfam" id="PF08323"/>
    </source>
</evidence>
<dbReference type="NCBIfam" id="TIGR02095">
    <property type="entry name" value="glgA"/>
    <property type="match status" value="1"/>
</dbReference>
<dbReference type="UniPathway" id="UPA00164"/>
<keyword evidence="5 6" id="KW-0320">Glycogen biosynthesis</keyword>
<sequence length="497" mass="53074">MKVLHVCAELYPLVKTGGLADVCAALPAAQRSLGIDARVLLPGFAGVKAGVEPTGPALKLATRNAPPIVQALGPEVSIIPARLRGAGLPLWFINAPAWYERPGGPYLDEKDRPWPDNAERFALLGWVGAQLGLGGDPSWTPDVVHAHDWHAALAPVYLATTRRGPKSAGSVLTIHNLAFQGRFPGELWPRLGLPAALFGIEGLEFYGEVSFLKGGILFSDALTTVSPRYAQEILTPEQGFGLDGVLRRRAQALHGILNGVDYSVWNPATDAWLAQPYDLAQLDGKARNKAVLQRELGLAPRADAVLFGVVSRLTEQKGVDLIAPVLGDLVARGGQLAVLGHGDAAIERALEAACAAHPGQARLRDGYDEGLAHRIIAAADVILVPSRFEPCGLTQLYGMRYGALPLVRAVGGLADTVVDSSLEAIDDGRASGFVFHEATPAALDAAIRRAFALHRRGADWQRVQTHAMSLRFDWARAARQYGTLYDGIRSSSARLAS</sequence>
<dbReference type="EMBL" id="RKQL01000004">
    <property type="protein sequence ID" value="RPE66902.1"/>
    <property type="molecule type" value="Genomic_DNA"/>
</dbReference>
<feature type="domain" description="Starch synthase catalytic" evidence="7">
    <location>
        <begin position="2"/>
        <end position="247"/>
    </location>
</feature>
<feature type="binding site" evidence="6">
    <location>
        <position position="15"/>
    </location>
    <ligand>
        <name>ADP-alpha-D-glucose</name>
        <dbReference type="ChEBI" id="CHEBI:57498"/>
    </ligand>
</feature>
<reference evidence="8 9" key="1">
    <citation type="submission" date="2018-11" db="EMBL/GenBank/DDBJ databases">
        <title>Genomic Encyclopedia of Type Strains, Phase IV (KMG-IV): sequencing the most valuable type-strain genomes for metagenomic binning, comparative biology and taxonomic classification.</title>
        <authorList>
            <person name="Goeker M."/>
        </authorList>
    </citation>
    <scope>NUCLEOTIDE SEQUENCE [LARGE SCALE GENOMIC DNA]</scope>
    <source>
        <strain evidence="8 9">DSM 101684</strain>
    </source>
</reference>
<dbReference type="OrthoDB" id="9808590at2"/>
<evidence type="ECO:0000313" key="8">
    <source>
        <dbReference type="EMBL" id="RPE66902.1"/>
    </source>
</evidence>
<comment type="catalytic activity">
    <reaction evidence="1 6">
        <text>[(1-&gt;4)-alpha-D-glucosyl](n) + ADP-alpha-D-glucose = [(1-&gt;4)-alpha-D-glucosyl](n+1) + ADP + H(+)</text>
        <dbReference type="Rhea" id="RHEA:18189"/>
        <dbReference type="Rhea" id="RHEA-COMP:9584"/>
        <dbReference type="Rhea" id="RHEA-COMP:9587"/>
        <dbReference type="ChEBI" id="CHEBI:15378"/>
        <dbReference type="ChEBI" id="CHEBI:15444"/>
        <dbReference type="ChEBI" id="CHEBI:57498"/>
        <dbReference type="ChEBI" id="CHEBI:456216"/>
        <dbReference type="EC" id="2.4.1.21"/>
    </reaction>
</comment>
<dbReference type="NCBIfam" id="NF001899">
    <property type="entry name" value="PRK00654.1-2"/>
    <property type="match status" value="1"/>
</dbReference>
<keyword evidence="9" id="KW-1185">Reference proteome</keyword>
<keyword evidence="4 6" id="KW-0808">Transferase</keyword>
<gene>
    <name evidence="6" type="primary">glgA</name>
    <name evidence="8" type="ORF">EDC62_1976</name>
</gene>
<evidence type="ECO:0000256" key="1">
    <source>
        <dbReference type="ARBA" id="ARBA00001478"/>
    </source>
</evidence>
<dbReference type="Pfam" id="PF08323">
    <property type="entry name" value="Glyco_transf_5"/>
    <property type="match status" value="1"/>
</dbReference>
<evidence type="ECO:0000256" key="6">
    <source>
        <dbReference type="HAMAP-Rule" id="MF_00484"/>
    </source>
</evidence>
<comment type="similarity">
    <text evidence="2 6">Belongs to the glycosyltransferase 1 family. Bacterial/plant glycogen synthase subfamily.</text>
</comment>
<dbReference type="AlphaFoldDB" id="A0A3N4U8W2"/>
<comment type="pathway">
    <text evidence="6">Glycan biosynthesis; glycogen biosynthesis.</text>
</comment>
<evidence type="ECO:0000256" key="4">
    <source>
        <dbReference type="ARBA" id="ARBA00022679"/>
    </source>
</evidence>
<organism evidence="8 9">
    <name type="scientific">Tibeticola sediminis</name>
    <dbReference type="NCBI Taxonomy" id="1917811"/>
    <lineage>
        <taxon>Bacteria</taxon>
        <taxon>Pseudomonadati</taxon>
        <taxon>Pseudomonadota</taxon>
        <taxon>Betaproteobacteria</taxon>
        <taxon>Burkholderiales</taxon>
        <taxon>Comamonadaceae</taxon>
        <taxon>Tibeticola</taxon>
    </lineage>
</organism>
<evidence type="ECO:0000313" key="9">
    <source>
        <dbReference type="Proteomes" id="UP000272193"/>
    </source>
</evidence>
<dbReference type="Proteomes" id="UP000272193">
    <property type="component" value="Unassembled WGS sequence"/>
</dbReference>
<dbReference type="Gene3D" id="3.40.50.2000">
    <property type="entry name" value="Glycogen Phosphorylase B"/>
    <property type="match status" value="2"/>
</dbReference>
<dbReference type="GO" id="GO:0004373">
    <property type="term" value="F:alpha-1,4-glucan glucosyltransferase (UDP-glucose donor) activity"/>
    <property type="evidence" value="ECO:0007669"/>
    <property type="project" value="InterPro"/>
</dbReference>
<dbReference type="Pfam" id="PF13692">
    <property type="entry name" value="Glyco_trans_1_4"/>
    <property type="match status" value="1"/>
</dbReference>
<keyword evidence="3 6" id="KW-0328">Glycosyltransferase</keyword>
<evidence type="ECO:0000256" key="3">
    <source>
        <dbReference type="ARBA" id="ARBA00022676"/>
    </source>
</evidence>
<protein>
    <recommendedName>
        <fullName evidence="6">Glycogen synthase</fullName>
        <ecNumber evidence="6">2.4.1.21</ecNumber>
    </recommendedName>
    <alternativeName>
        <fullName evidence="6">Starch [bacterial glycogen] synthase</fullName>
    </alternativeName>
</protein>
<dbReference type="RefSeq" id="WP_124223152.1">
    <property type="nucleotide sequence ID" value="NZ_RKQL01000004.1"/>
</dbReference>
<dbReference type="CDD" id="cd03791">
    <property type="entry name" value="GT5_Glycogen_synthase_DULL1-like"/>
    <property type="match status" value="1"/>
</dbReference>
<evidence type="ECO:0000256" key="2">
    <source>
        <dbReference type="ARBA" id="ARBA00010281"/>
    </source>
</evidence>
<evidence type="ECO:0000256" key="5">
    <source>
        <dbReference type="ARBA" id="ARBA00023056"/>
    </source>
</evidence>
<proteinExistence type="inferred from homology"/>
<dbReference type="HAMAP" id="MF_00484">
    <property type="entry name" value="Glycogen_synth"/>
    <property type="match status" value="1"/>
</dbReference>